<dbReference type="AlphaFoldDB" id="A0AAV4CHC1"/>
<dbReference type="Proteomes" id="UP000735302">
    <property type="component" value="Unassembled WGS sequence"/>
</dbReference>
<protein>
    <submittedName>
        <fullName evidence="2">Uncharacterized protein</fullName>
    </submittedName>
</protein>
<feature type="region of interest" description="Disordered" evidence="1">
    <location>
        <begin position="59"/>
        <end position="79"/>
    </location>
</feature>
<comment type="caution">
    <text evidence="2">The sequence shown here is derived from an EMBL/GenBank/DDBJ whole genome shotgun (WGS) entry which is preliminary data.</text>
</comment>
<reference evidence="2 3" key="1">
    <citation type="journal article" date="2021" name="Elife">
        <title>Chloroplast acquisition without the gene transfer in kleptoplastic sea slugs, Plakobranchus ocellatus.</title>
        <authorList>
            <person name="Maeda T."/>
            <person name="Takahashi S."/>
            <person name="Yoshida T."/>
            <person name="Shimamura S."/>
            <person name="Takaki Y."/>
            <person name="Nagai Y."/>
            <person name="Toyoda A."/>
            <person name="Suzuki Y."/>
            <person name="Arimoto A."/>
            <person name="Ishii H."/>
            <person name="Satoh N."/>
            <person name="Nishiyama T."/>
            <person name="Hasebe M."/>
            <person name="Maruyama T."/>
            <person name="Minagawa J."/>
            <person name="Obokata J."/>
            <person name="Shigenobu S."/>
        </authorList>
    </citation>
    <scope>NUCLEOTIDE SEQUENCE [LARGE SCALE GENOMIC DNA]</scope>
</reference>
<proteinExistence type="predicted"/>
<accession>A0AAV4CHC1</accession>
<evidence type="ECO:0000256" key="1">
    <source>
        <dbReference type="SAM" id="MobiDB-lite"/>
    </source>
</evidence>
<evidence type="ECO:0000313" key="3">
    <source>
        <dbReference type="Proteomes" id="UP000735302"/>
    </source>
</evidence>
<name>A0AAV4CHC1_9GAST</name>
<gene>
    <name evidence="2" type="ORF">PoB_005878000</name>
</gene>
<keyword evidence="3" id="KW-1185">Reference proteome</keyword>
<dbReference type="EMBL" id="BLXT01006579">
    <property type="protein sequence ID" value="GFO32275.1"/>
    <property type="molecule type" value="Genomic_DNA"/>
</dbReference>
<evidence type="ECO:0000313" key="2">
    <source>
        <dbReference type="EMBL" id="GFO32275.1"/>
    </source>
</evidence>
<sequence>MVNHWLVMPSIKREIEGSRGITRVPWFWPDLWQRFWPNGMALASNLDSQNSMHLVDRHETNPRVAGGPTVMRGHDVTRE</sequence>
<organism evidence="2 3">
    <name type="scientific">Plakobranchus ocellatus</name>
    <dbReference type="NCBI Taxonomy" id="259542"/>
    <lineage>
        <taxon>Eukaryota</taxon>
        <taxon>Metazoa</taxon>
        <taxon>Spiralia</taxon>
        <taxon>Lophotrochozoa</taxon>
        <taxon>Mollusca</taxon>
        <taxon>Gastropoda</taxon>
        <taxon>Heterobranchia</taxon>
        <taxon>Euthyneura</taxon>
        <taxon>Panpulmonata</taxon>
        <taxon>Sacoglossa</taxon>
        <taxon>Placobranchoidea</taxon>
        <taxon>Plakobranchidae</taxon>
        <taxon>Plakobranchus</taxon>
    </lineage>
</organism>